<keyword evidence="1" id="KW-1133">Transmembrane helix</keyword>
<dbReference type="eggNOG" id="ENOG5032QYR">
    <property type="taxonomic scope" value="Bacteria"/>
</dbReference>
<evidence type="ECO:0008006" key="4">
    <source>
        <dbReference type="Google" id="ProtNLM"/>
    </source>
</evidence>
<evidence type="ECO:0000256" key="1">
    <source>
        <dbReference type="SAM" id="Phobius"/>
    </source>
</evidence>
<dbReference type="InterPro" id="IPR023352">
    <property type="entry name" value="MAPEG-like_dom_sf"/>
</dbReference>
<keyword evidence="3" id="KW-1185">Reference proteome</keyword>
<protein>
    <recommendedName>
        <fullName evidence="4">MAPEG family protein</fullName>
    </recommendedName>
</protein>
<dbReference type="RefSeq" id="WP_021243974.1">
    <property type="nucleotide sequence ID" value="NZ_ATIB01000036.1"/>
</dbReference>
<evidence type="ECO:0000313" key="2">
    <source>
        <dbReference type="EMBL" id="EQB04068.1"/>
    </source>
</evidence>
<reference evidence="2 3" key="1">
    <citation type="journal article" date="2013" name="Genome Announc.">
        <title>Draft Genome Sequence of a Hexachlorocyclohexane-Degrading Bacterium, Sphingobium baderi Strain LL03T.</title>
        <authorList>
            <person name="Kaur J."/>
            <person name="Verma H."/>
            <person name="Tripathi C."/>
            <person name="Khurana J.P."/>
            <person name="Lal R."/>
        </authorList>
    </citation>
    <scope>NUCLEOTIDE SEQUENCE [LARGE SCALE GENOMIC DNA]</scope>
    <source>
        <strain evidence="2 3">LL03</strain>
    </source>
</reference>
<sequence length="180" mass="18972">MDLKAEQKEIRKQSLLAFLLCAAISVTCVLFLPKLISFPSEIGARLAFAIQTSFVHFALVLLAVRMVSSGRYRSAADIGGAAKAPPSPALAVKAAFLQNTLEQAFLGVGAQLLLASVTGDRWLGLLVASPMLFAVGRWSFYRCYPAGAGARAFGMATTALASLICYLVALASLLGRLFGG</sequence>
<dbReference type="PATRIC" id="fig|1114964.3.peg.987"/>
<feature type="transmembrane region" description="Helical" evidence="1">
    <location>
        <begin position="122"/>
        <end position="140"/>
    </location>
</feature>
<dbReference type="Proteomes" id="UP000015524">
    <property type="component" value="Unassembled WGS sequence"/>
</dbReference>
<dbReference type="EMBL" id="ATIB01000036">
    <property type="protein sequence ID" value="EQB04068.1"/>
    <property type="molecule type" value="Genomic_DNA"/>
</dbReference>
<gene>
    <name evidence="2" type="ORF">L485_05110</name>
</gene>
<dbReference type="Gene3D" id="1.20.120.550">
    <property type="entry name" value="Membrane associated eicosanoid/glutathione metabolism-like domain"/>
    <property type="match status" value="1"/>
</dbReference>
<comment type="caution">
    <text evidence="2">The sequence shown here is derived from an EMBL/GenBank/DDBJ whole genome shotgun (WGS) entry which is preliminary data.</text>
</comment>
<dbReference type="AlphaFoldDB" id="T0GVU2"/>
<organism evidence="2 3">
    <name type="scientific">Sphingobium baderi LL03</name>
    <dbReference type="NCBI Taxonomy" id="1114964"/>
    <lineage>
        <taxon>Bacteria</taxon>
        <taxon>Pseudomonadati</taxon>
        <taxon>Pseudomonadota</taxon>
        <taxon>Alphaproteobacteria</taxon>
        <taxon>Sphingomonadales</taxon>
        <taxon>Sphingomonadaceae</taxon>
        <taxon>Sphingobium</taxon>
    </lineage>
</organism>
<feature type="transmembrane region" description="Helical" evidence="1">
    <location>
        <begin position="42"/>
        <end position="64"/>
    </location>
</feature>
<feature type="transmembrane region" description="Helical" evidence="1">
    <location>
        <begin position="152"/>
        <end position="174"/>
    </location>
</feature>
<keyword evidence="1" id="KW-0472">Membrane</keyword>
<keyword evidence="1" id="KW-0812">Transmembrane</keyword>
<evidence type="ECO:0000313" key="3">
    <source>
        <dbReference type="Proteomes" id="UP000015524"/>
    </source>
</evidence>
<proteinExistence type="predicted"/>
<feature type="transmembrane region" description="Helical" evidence="1">
    <location>
        <begin position="15"/>
        <end position="36"/>
    </location>
</feature>
<dbReference type="SUPFAM" id="SSF161084">
    <property type="entry name" value="MAPEG domain-like"/>
    <property type="match status" value="1"/>
</dbReference>
<accession>T0GVU2</accession>
<dbReference type="OrthoDB" id="582367at2"/>
<name>T0GVU2_9SPHN</name>